<dbReference type="KEGG" id="abi:Aboo_0762"/>
<dbReference type="RefSeq" id="WP_008082093.1">
    <property type="nucleotide sequence ID" value="NC_013926.1"/>
</dbReference>
<name>B5I9G0_ACIB4</name>
<dbReference type="GO" id="GO:0003677">
    <property type="term" value="F:DNA binding"/>
    <property type="evidence" value="ECO:0007669"/>
    <property type="project" value="InterPro"/>
</dbReference>
<dbReference type="EMBL" id="CP001941">
    <property type="protein sequence ID" value="ADD08571.1"/>
    <property type="molecule type" value="Genomic_DNA"/>
</dbReference>
<dbReference type="GeneID" id="8827711"/>
<accession>B5I9G0</accession>
<dbReference type="AlphaFoldDB" id="B5I9G0"/>
<dbReference type="InterPro" id="IPR037914">
    <property type="entry name" value="SpoVT-AbrB_sf"/>
</dbReference>
<sequence length="55" mass="6413">MKKDFFALAKVTIRKQIAIPKKVQDKLGGVEEGEYILFYEENGRIYIRKGKIKPL</sequence>
<dbReference type="eggNOG" id="arCOG00815">
    <property type="taxonomic scope" value="Archaea"/>
</dbReference>
<dbReference type="HOGENOM" id="CLU_3056934_0_0_2"/>
<evidence type="ECO:0000313" key="1">
    <source>
        <dbReference type="EMBL" id="ADD08571.1"/>
    </source>
</evidence>
<gene>
    <name evidence="1" type="ordered locus">Aboo_0762</name>
</gene>
<dbReference type="Proteomes" id="UP000001400">
    <property type="component" value="Chromosome"/>
</dbReference>
<keyword evidence="2" id="KW-1185">Reference proteome</keyword>
<evidence type="ECO:0000313" key="2">
    <source>
        <dbReference type="Proteomes" id="UP000001400"/>
    </source>
</evidence>
<organism evidence="1 2">
    <name type="scientific">Aciduliprofundum boonei (strain DSM 19572 / T469)</name>
    <dbReference type="NCBI Taxonomy" id="439481"/>
    <lineage>
        <taxon>Archaea</taxon>
        <taxon>Methanobacteriati</taxon>
        <taxon>Thermoplasmatota</taxon>
        <taxon>DHVE2 group</taxon>
        <taxon>Candidatus Aciduliprofundum</taxon>
    </lineage>
</organism>
<reference evidence="1" key="1">
    <citation type="submission" date="2010-02" db="EMBL/GenBank/DDBJ databases">
        <title>Complete sequence of Aciduliprofundum boonei T469.</title>
        <authorList>
            <consortium name="US DOE Joint Genome Institute"/>
            <person name="Lucas S."/>
            <person name="Copeland A."/>
            <person name="Lapidus A."/>
            <person name="Cheng J.-F."/>
            <person name="Bruce D."/>
            <person name="Goodwin L."/>
            <person name="Pitluck S."/>
            <person name="Saunders E."/>
            <person name="Detter J.C."/>
            <person name="Han C."/>
            <person name="Tapia R."/>
            <person name="Land M."/>
            <person name="Hauser L."/>
            <person name="Kyrpides N."/>
            <person name="Mikhailova N."/>
            <person name="Flores G."/>
            <person name="Reysenbach A.-L."/>
            <person name="Woyke T."/>
        </authorList>
    </citation>
    <scope>NUCLEOTIDE SEQUENCE</scope>
    <source>
        <strain evidence="1">T469</strain>
    </source>
</reference>
<dbReference type="SUPFAM" id="SSF89447">
    <property type="entry name" value="AbrB/MazE/MraZ-like"/>
    <property type="match status" value="1"/>
</dbReference>
<proteinExistence type="predicted"/>
<dbReference type="STRING" id="439481.Aboo_0762"/>
<dbReference type="NCBIfam" id="TIGR01439">
    <property type="entry name" value="lp_hng_hel_AbrB"/>
    <property type="match status" value="1"/>
</dbReference>
<dbReference type="InterPro" id="IPR007159">
    <property type="entry name" value="SpoVT-AbrB_dom"/>
</dbReference>
<dbReference type="OrthoDB" id="30861at2157"/>
<dbReference type="Gene3D" id="2.10.260.10">
    <property type="match status" value="1"/>
</dbReference>
<protein>
    <submittedName>
        <fullName evidence="1">Transcriptional regulator, AbrB family</fullName>
    </submittedName>
</protein>